<comment type="caution">
    <text evidence="2">The sequence shown here is derived from an EMBL/GenBank/DDBJ whole genome shotgun (WGS) entry which is preliminary data.</text>
</comment>
<feature type="transmembrane region" description="Helical" evidence="1">
    <location>
        <begin position="33"/>
        <end position="51"/>
    </location>
</feature>
<evidence type="ECO:0000313" key="2">
    <source>
        <dbReference type="EMBL" id="GFZ30946.1"/>
    </source>
</evidence>
<gene>
    <name evidence="2" type="ORF">CSC2_14720</name>
</gene>
<evidence type="ECO:0000256" key="1">
    <source>
        <dbReference type="SAM" id="Phobius"/>
    </source>
</evidence>
<keyword evidence="1" id="KW-0472">Membrane</keyword>
<dbReference type="EMBL" id="BMBA01000001">
    <property type="protein sequence ID" value="GFZ30946.1"/>
    <property type="molecule type" value="Genomic_DNA"/>
</dbReference>
<accession>A0ABQ1E845</accession>
<proteinExistence type="predicted"/>
<protein>
    <submittedName>
        <fullName evidence="2">Uncharacterized protein</fullName>
    </submittedName>
</protein>
<keyword evidence="1" id="KW-0812">Transmembrane</keyword>
<keyword evidence="1" id="KW-1133">Transmembrane helix</keyword>
<sequence>MRRTCYWKGGSTINKRIIQKVREIFLFLADKKILLGIGIGILIGTFCMFGYQYNVSMSKERIEEKARGYGMIYQDESKVIFDKDVKK</sequence>
<keyword evidence="3" id="KW-1185">Reference proteome</keyword>
<organism evidence="2 3">
    <name type="scientific">Clostridium zeae</name>
    <dbReference type="NCBI Taxonomy" id="2759022"/>
    <lineage>
        <taxon>Bacteria</taxon>
        <taxon>Bacillati</taxon>
        <taxon>Bacillota</taxon>
        <taxon>Clostridia</taxon>
        <taxon>Eubacteriales</taxon>
        <taxon>Clostridiaceae</taxon>
        <taxon>Clostridium</taxon>
    </lineage>
</organism>
<name>A0ABQ1E845_9CLOT</name>
<evidence type="ECO:0000313" key="3">
    <source>
        <dbReference type="Proteomes" id="UP000663802"/>
    </source>
</evidence>
<dbReference type="Proteomes" id="UP000663802">
    <property type="component" value="Unassembled WGS sequence"/>
</dbReference>
<reference evidence="2 3" key="1">
    <citation type="journal article" date="2021" name="Int. J. Syst. Evol. Microbiol.">
        <title>Clostridium zeae sp. nov., isolated from corn silage.</title>
        <authorList>
            <person name="Kobayashi H."/>
            <person name="Tanizawa Y."/>
            <person name="Yagura M."/>
            <person name="Sakamoto M."/>
            <person name="Ohkuma M."/>
            <person name="Tohno M."/>
        </authorList>
    </citation>
    <scope>NUCLEOTIDE SEQUENCE [LARGE SCALE GENOMIC DNA]</scope>
    <source>
        <strain evidence="2 3">CSC2</strain>
    </source>
</reference>